<sequence>MWTGKPGSCIDKGFAFKLLAIVNVITDVLILALPVRPVIQLQMETKRKVQVMGIFFLGGIVCIFGIVRCVVILKTKYGDTSCEHPSI</sequence>
<evidence type="ECO:0000313" key="8">
    <source>
        <dbReference type="EMBL" id="OQE04699.1"/>
    </source>
</evidence>
<keyword evidence="9" id="KW-1185">Reference proteome</keyword>
<feature type="transmembrane region" description="Helical" evidence="6">
    <location>
        <begin position="51"/>
        <end position="73"/>
    </location>
</feature>
<dbReference type="PANTHER" id="PTHR33048:SF47">
    <property type="entry name" value="INTEGRAL MEMBRANE PROTEIN-RELATED"/>
    <property type="match status" value="1"/>
</dbReference>
<evidence type="ECO:0000256" key="6">
    <source>
        <dbReference type="SAM" id="Phobius"/>
    </source>
</evidence>
<dbReference type="Proteomes" id="UP000191518">
    <property type="component" value="Unassembled WGS sequence"/>
</dbReference>
<dbReference type="InterPro" id="IPR049326">
    <property type="entry name" value="Rhodopsin_dom_fungi"/>
</dbReference>
<comment type="similarity">
    <text evidence="5">Belongs to the SAT4 family.</text>
</comment>
<comment type="caution">
    <text evidence="8">The sequence shown here is derived from an EMBL/GenBank/DDBJ whole genome shotgun (WGS) entry which is preliminary data.</text>
</comment>
<dbReference type="PANTHER" id="PTHR33048">
    <property type="entry name" value="PTH11-LIKE INTEGRAL MEMBRANE PROTEIN (AFU_ORTHOLOGUE AFUA_5G11245)"/>
    <property type="match status" value="1"/>
</dbReference>
<dbReference type="AlphaFoldDB" id="A0A1V6RT99"/>
<dbReference type="EMBL" id="MDYP01000030">
    <property type="protein sequence ID" value="OQE04699.1"/>
    <property type="molecule type" value="Genomic_DNA"/>
</dbReference>
<evidence type="ECO:0000256" key="4">
    <source>
        <dbReference type="ARBA" id="ARBA00023136"/>
    </source>
</evidence>
<dbReference type="Pfam" id="PF20684">
    <property type="entry name" value="Fung_rhodopsin"/>
    <property type="match status" value="1"/>
</dbReference>
<proteinExistence type="inferred from homology"/>
<dbReference type="GO" id="GO:0016020">
    <property type="term" value="C:membrane"/>
    <property type="evidence" value="ECO:0007669"/>
    <property type="project" value="UniProtKB-SubCell"/>
</dbReference>
<evidence type="ECO:0000313" key="9">
    <source>
        <dbReference type="Proteomes" id="UP000191518"/>
    </source>
</evidence>
<keyword evidence="2 6" id="KW-0812">Transmembrane</keyword>
<evidence type="ECO:0000256" key="2">
    <source>
        <dbReference type="ARBA" id="ARBA00022692"/>
    </source>
</evidence>
<comment type="subcellular location">
    <subcellularLocation>
        <location evidence="1">Membrane</location>
        <topology evidence="1">Multi-pass membrane protein</topology>
    </subcellularLocation>
</comment>
<name>A0A1V6RT99_9EURO</name>
<feature type="transmembrane region" description="Helical" evidence="6">
    <location>
        <begin position="20"/>
        <end position="39"/>
    </location>
</feature>
<evidence type="ECO:0000256" key="3">
    <source>
        <dbReference type="ARBA" id="ARBA00022989"/>
    </source>
</evidence>
<protein>
    <recommendedName>
        <fullName evidence="7">Rhodopsin domain-containing protein</fullName>
    </recommendedName>
</protein>
<evidence type="ECO:0000259" key="7">
    <source>
        <dbReference type="Pfam" id="PF20684"/>
    </source>
</evidence>
<evidence type="ECO:0000256" key="5">
    <source>
        <dbReference type="ARBA" id="ARBA00038359"/>
    </source>
</evidence>
<feature type="domain" description="Rhodopsin" evidence="7">
    <location>
        <begin position="5"/>
        <end position="80"/>
    </location>
</feature>
<keyword evidence="4 6" id="KW-0472">Membrane</keyword>
<dbReference type="InterPro" id="IPR052337">
    <property type="entry name" value="SAT4-like"/>
</dbReference>
<evidence type="ECO:0000256" key="1">
    <source>
        <dbReference type="ARBA" id="ARBA00004141"/>
    </source>
</evidence>
<reference evidence="9" key="1">
    <citation type="journal article" date="2017" name="Nat. Microbiol.">
        <title>Global analysis of biosynthetic gene clusters reveals vast potential of secondary metabolite production in Penicillium species.</title>
        <authorList>
            <person name="Nielsen J.C."/>
            <person name="Grijseels S."/>
            <person name="Prigent S."/>
            <person name="Ji B."/>
            <person name="Dainat J."/>
            <person name="Nielsen K.F."/>
            <person name="Frisvad J.C."/>
            <person name="Workman M."/>
            <person name="Nielsen J."/>
        </authorList>
    </citation>
    <scope>NUCLEOTIDE SEQUENCE [LARGE SCALE GENOMIC DNA]</scope>
    <source>
        <strain evidence="9">IBT 29486</strain>
    </source>
</reference>
<gene>
    <name evidence="8" type="ORF">PENVUL_c030G01113</name>
</gene>
<organism evidence="8 9">
    <name type="scientific">Penicillium vulpinum</name>
    <dbReference type="NCBI Taxonomy" id="29845"/>
    <lineage>
        <taxon>Eukaryota</taxon>
        <taxon>Fungi</taxon>
        <taxon>Dikarya</taxon>
        <taxon>Ascomycota</taxon>
        <taxon>Pezizomycotina</taxon>
        <taxon>Eurotiomycetes</taxon>
        <taxon>Eurotiomycetidae</taxon>
        <taxon>Eurotiales</taxon>
        <taxon>Aspergillaceae</taxon>
        <taxon>Penicillium</taxon>
    </lineage>
</organism>
<keyword evidence="3 6" id="KW-1133">Transmembrane helix</keyword>
<accession>A0A1V6RT99</accession>